<accession>A0A0A2HNK9</accession>
<dbReference type="SUPFAM" id="SSF48295">
    <property type="entry name" value="TrpR-like"/>
    <property type="match status" value="2"/>
</dbReference>
<sequence length="225" mass="26302">MSKRISNEVKLITVKNIINNRVGLREAARSLGIAYQSIQRWIAIYKGFGTEGFNKTNGNRKYTSELKQQAVTEYLDSNSSLMDICIKYKIRSNNQLQDWIIKYNSHNKLKTSGTGGIHVMTKGRATTYKERIEIIKYCIENGNNYAETAEKYKVSYQQVYSWIKKYQTKGIEALQDGRGKCKKESEMSELEKLKAKNKLLEAENRRQLMEIEFLKKLDEVERRRF</sequence>
<reference evidence="4 6" key="2">
    <citation type="submission" date="2019-02" db="EMBL/GenBank/DDBJ databases">
        <title>Genome sequencing of Clostridium botulinum clinical isolates.</title>
        <authorList>
            <person name="Brunt J."/>
            <person name="Van Vliet A.H.M."/>
            <person name="Stringer S.C."/>
            <person name="Grant K.A."/>
            <person name="Carter A.C."/>
            <person name="Peck M.W."/>
        </authorList>
    </citation>
    <scope>NUCLEOTIDE SEQUENCE [LARGE SCALE GENOMIC DNA]</scope>
    <source>
        <strain evidence="4 6">H142660711</strain>
    </source>
</reference>
<dbReference type="SUPFAM" id="SSF46689">
    <property type="entry name" value="Homeodomain-like"/>
    <property type="match status" value="1"/>
</dbReference>
<dbReference type="InterPro" id="IPR010921">
    <property type="entry name" value="Trp_repressor/repl_initiator"/>
</dbReference>
<gene>
    <name evidence="4" type="ORF">EXM69_06070</name>
    <name evidence="5" type="ORF">JQS73_15115</name>
</gene>
<dbReference type="InterPro" id="IPR009057">
    <property type="entry name" value="Homeodomain-like_sf"/>
</dbReference>
<evidence type="ECO:0000259" key="3">
    <source>
        <dbReference type="Pfam" id="PF13518"/>
    </source>
</evidence>
<dbReference type="GO" id="GO:0043565">
    <property type="term" value="F:sequence-specific DNA binding"/>
    <property type="evidence" value="ECO:0007669"/>
    <property type="project" value="InterPro"/>
</dbReference>
<dbReference type="RefSeq" id="WP_003358115.1">
    <property type="nucleotide sequence ID" value="NZ_CP013296.1"/>
</dbReference>
<dbReference type="EMBL" id="CP069280">
    <property type="protein sequence ID" value="QRI52752.1"/>
    <property type="molecule type" value="Genomic_DNA"/>
</dbReference>
<comment type="similarity">
    <text evidence="1">Belongs to the IS150/IS1296 orfA family.</text>
</comment>
<dbReference type="InterPro" id="IPR052057">
    <property type="entry name" value="IS150/IS1296_orfA-like"/>
</dbReference>
<dbReference type="InterPro" id="IPR036388">
    <property type="entry name" value="WH-like_DNA-bd_sf"/>
</dbReference>
<feature type="domain" description="Insertion element IS150 protein InsJ-like helix-turn-helix" evidence="3">
    <location>
        <begin position="10"/>
        <end position="60"/>
    </location>
</feature>
<evidence type="ECO:0000313" key="4">
    <source>
        <dbReference type="EMBL" id="NEZ91522.1"/>
    </source>
</evidence>
<evidence type="ECO:0000313" key="5">
    <source>
        <dbReference type="EMBL" id="QRI52752.1"/>
    </source>
</evidence>
<feature type="domain" description="Insertion element IS150 protein InsJ-like helix-turn-helix" evidence="3">
    <location>
        <begin position="130"/>
        <end position="180"/>
    </location>
</feature>
<dbReference type="Pfam" id="PF13518">
    <property type="entry name" value="HTH_28"/>
    <property type="match status" value="2"/>
</dbReference>
<organism evidence="4 6">
    <name type="scientific">Clostridium botulinum</name>
    <dbReference type="NCBI Taxonomy" id="1491"/>
    <lineage>
        <taxon>Bacteria</taxon>
        <taxon>Bacillati</taxon>
        <taxon>Bacillota</taxon>
        <taxon>Clostridia</taxon>
        <taxon>Eubacteriales</taxon>
        <taxon>Clostridiaceae</taxon>
        <taxon>Clostridium</taxon>
    </lineage>
</organism>
<proteinExistence type="inferred from homology"/>
<reference evidence="5" key="3">
    <citation type="submission" date="2021-02" db="EMBL/GenBank/DDBJ databases">
        <authorList>
            <person name="Dover N."/>
            <person name="Barash J.R."/>
            <person name="Bell J.M."/>
            <person name="Sylvester M.D."/>
            <person name="Arnon S."/>
        </authorList>
    </citation>
    <scope>NUCLEOTIDE SEQUENCE</scope>
    <source>
        <strain evidence="5">IBCA10-7060</strain>
    </source>
</reference>
<feature type="coiled-coil region" evidence="2">
    <location>
        <begin position="183"/>
        <end position="217"/>
    </location>
</feature>
<reference evidence="5 7" key="1">
    <citation type="journal article" date="2014" name="J. Infect. Dis.">
        <title>Molecular characterization of a novel botulinum neurotoxin type H gene.</title>
        <authorList>
            <person name="Dover N."/>
            <person name="Barash J.R."/>
            <person name="Hill K.K."/>
            <person name="Xie G."/>
            <person name="Arnon S.S."/>
        </authorList>
    </citation>
    <scope>NUCLEOTIDE SEQUENCE [LARGE SCALE GENOMIC DNA]</scope>
    <source>
        <strain evidence="5 7">IBCA10-7060</strain>
    </source>
</reference>
<dbReference type="AlphaFoldDB" id="A0A0A2HNK9"/>
<dbReference type="PANTHER" id="PTHR33795:SF1">
    <property type="entry name" value="INSERTION ELEMENT IS150 PROTEIN INSJ"/>
    <property type="match status" value="1"/>
</dbReference>
<keyword evidence="2" id="KW-0175">Coiled coil</keyword>
<dbReference type="EMBL" id="SGKC01000008">
    <property type="protein sequence ID" value="NEZ91522.1"/>
    <property type="molecule type" value="Genomic_DNA"/>
</dbReference>
<name>A0A0A2HNK9_CLOBO</name>
<evidence type="ECO:0000256" key="2">
    <source>
        <dbReference type="SAM" id="Coils"/>
    </source>
</evidence>
<protein>
    <submittedName>
        <fullName evidence="5">Helix-turn-helix domain-containing protein</fullName>
    </submittedName>
    <submittedName>
        <fullName evidence="4">Transposase</fullName>
    </submittedName>
</protein>
<dbReference type="Gene3D" id="1.10.10.10">
    <property type="entry name" value="Winged helix-like DNA-binding domain superfamily/Winged helix DNA-binding domain"/>
    <property type="match status" value="3"/>
</dbReference>
<dbReference type="PANTHER" id="PTHR33795">
    <property type="entry name" value="INSERTION ELEMENT IS150 PROTEIN INSJ"/>
    <property type="match status" value="1"/>
</dbReference>
<dbReference type="Proteomes" id="UP000473887">
    <property type="component" value="Unassembled WGS sequence"/>
</dbReference>
<evidence type="ECO:0000256" key="1">
    <source>
        <dbReference type="ARBA" id="ARBA00038232"/>
    </source>
</evidence>
<evidence type="ECO:0000313" key="6">
    <source>
        <dbReference type="Proteomes" id="UP000473887"/>
    </source>
</evidence>
<dbReference type="InterPro" id="IPR055247">
    <property type="entry name" value="InsJ-like_HTH"/>
</dbReference>
<evidence type="ECO:0000313" key="7">
    <source>
        <dbReference type="Proteomes" id="UP000663464"/>
    </source>
</evidence>
<dbReference type="Proteomes" id="UP000663464">
    <property type="component" value="Chromosome"/>
</dbReference>